<gene>
    <name evidence="1" type="ORF">ONZ43_g1735</name>
</gene>
<evidence type="ECO:0000313" key="1">
    <source>
        <dbReference type="EMBL" id="KAJ8121945.1"/>
    </source>
</evidence>
<proteinExistence type="predicted"/>
<reference evidence="1" key="1">
    <citation type="submission" date="2022-11" db="EMBL/GenBank/DDBJ databases">
        <title>Genome Sequence of Nemania bipapillata.</title>
        <authorList>
            <person name="Buettner E."/>
        </authorList>
    </citation>
    <scope>NUCLEOTIDE SEQUENCE</scope>
    <source>
        <strain evidence="1">CP14</strain>
    </source>
</reference>
<name>A0ACC2J3H0_9PEZI</name>
<organism evidence="1 2">
    <name type="scientific">Nemania bipapillata</name>
    <dbReference type="NCBI Taxonomy" id="110536"/>
    <lineage>
        <taxon>Eukaryota</taxon>
        <taxon>Fungi</taxon>
        <taxon>Dikarya</taxon>
        <taxon>Ascomycota</taxon>
        <taxon>Pezizomycotina</taxon>
        <taxon>Sordariomycetes</taxon>
        <taxon>Xylariomycetidae</taxon>
        <taxon>Xylariales</taxon>
        <taxon>Xylariaceae</taxon>
        <taxon>Nemania</taxon>
    </lineage>
</organism>
<comment type="caution">
    <text evidence="1">The sequence shown here is derived from an EMBL/GenBank/DDBJ whole genome shotgun (WGS) entry which is preliminary data.</text>
</comment>
<keyword evidence="2" id="KW-1185">Reference proteome</keyword>
<sequence length="321" mass="35399">MQRRPSGSSEDSADAPVKASRTRDHSRSKKPPSASHQSHDPGPPPSAARNRISNSQLNWQQSQGRDGTGEKDSVALAAKTSGDINTDDEKTPAWKLRARQFKPKSPWAISLCTLLTSMAGIALLISIVYSSANLQSDPKGCRMSWMSPSFVHFSDFDTEHTRFASKYSLYLYREQGIDNGPRVRGIPVLFIPGNAGSYKQVRSIASESARHFHETLSPNVAASNPGVKNLDFFTVDFNEDFTAFHGQTMLDQAEYVNEAIRYILSLYLDPQKSERDPNLPEPSSVIILGHSMGGIVARAAFVMPNFQAHSINTIVTIFTKI</sequence>
<dbReference type="Proteomes" id="UP001153334">
    <property type="component" value="Unassembled WGS sequence"/>
</dbReference>
<protein>
    <submittedName>
        <fullName evidence="1">Uncharacterized protein</fullName>
    </submittedName>
</protein>
<evidence type="ECO:0000313" key="2">
    <source>
        <dbReference type="Proteomes" id="UP001153334"/>
    </source>
</evidence>
<dbReference type="EMBL" id="JAPESX010000316">
    <property type="protein sequence ID" value="KAJ8121945.1"/>
    <property type="molecule type" value="Genomic_DNA"/>
</dbReference>
<accession>A0ACC2J3H0</accession>